<dbReference type="Proteomes" id="UP001162992">
    <property type="component" value="Chromosome 2"/>
</dbReference>
<gene>
    <name evidence="1" type="ORF">O6H91_02G091200</name>
</gene>
<evidence type="ECO:0000313" key="2">
    <source>
        <dbReference type="Proteomes" id="UP001162992"/>
    </source>
</evidence>
<name>A0ACC2EHY6_DIPCM</name>
<keyword evidence="2" id="KW-1185">Reference proteome</keyword>
<comment type="caution">
    <text evidence="1">The sequence shown here is derived from an EMBL/GenBank/DDBJ whole genome shotgun (WGS) entry which is preliminary data.</text>
</comment>
<sequence>MLLDSAPALLCRQERERARGGAGRKRMDWNRKSIFSVRLLLVFIFSTAVWLLGRAQSIPAPDIEPKSASVIIVGAGISAIAAAKTLSDNGVKDFLILEATDRIGGRMRTEEFAGITIELGANWVEGVHGSQLNPIWKFAQDFKLRTFLSDFSNTTYNSYDNNGYIRPSVVNASFDILASGVNYASNLGTSLTTHHEEDVSILTAQRLFGSVPSTPLEMTLDWQNYDFEFAEPPRITSLKNTQPNPTFVNFGNDEYFVADPRGYTYIVQRLAEEFLTQQKGKIQDSRLQFHKVVRKIQYSQHGVRLVTEDGSIYTSKFAIVTVSLGVLQSNLIEFQPVLPFWKVEPLYKFDMAIYTKIFLKFRYKFWPTGEGTEFFLYASERRGYYPYWQHLENEYPGSNIIFVTVTDDESRRIEQQSDDETKAEIMVVLRHMFGSAIPEAEAILVPIWWKNRFFGGTYSNWPIGVDTHDFHKIQAPVGPLYFCGEHTSQLYNGYVHGAYLTGINTAEALLKCKKSGNCTYKASVLTSNEQRHEQKSSECAAFVKQEREQARVAWSNKLSTMQEELDHECKP</sequence>
<proteinExistence type="predicted"/>
<dbReference type="EMBL" id="CM055093">
    <property type="protein sequence ID" value="KAJ7566173.1"/>
    <property type="molecule type" value="Genomic_DNA"/>
</dbReference>
<reference evidence="2" key="1">
    <citation type="journal article" date="2024" name="Proc. Natl. Acad. Sci. U.S.A.">
        <title>Extraordinary preservation of gene collinearity over three hundred million years revealed in homosporous lycophytes.</title>
        <authorList>
            <person name="Li C."/>
            <person name="Wickell D."/>
            <person name="Kuo L.Y."/>
            <person name="Chen X."/>
            <person name="Nie B."/>
            <person name="Liao X."/>
            <person name="Peng D."/>
            <person name="Ji J."/>
            <person name="Jenkins J."/>
            <person name="Williams M."/>
            <person name="Shu S."/>
            <person name="Plott C."/>
            <person name="Barry K."/>
            <person name="Rajasekar S."/>
            <person name="Grimwood J."/>
            <person name="Han X."/>
            <person name="Sun S."/>
            <person name="Hou Z."/>
            <person name="He W."/>
            <person name="Dai G."/>
            <person name="Sun C."/>
            <person name="Schmutz J."/>
            <person name="Leebens-Mack J.H."/>
            <person name="Li F.W."/>
            <person name="Wang L."/>
        </authorList>
    </citation>
    <scope>NUCLEOTIDE SEQUENCE [LARGE SCALE GENOMIC DNA]</scope>
    <source>
        <strain evidence="2">cv. PW_Plant_1</strain>
    </source>
</reference>
<protein>
    <submittedName>
        <fullName evidence="1">Uncharacterized protein</fullName>
    </submittedName>
</protein>
<evidence type="ECO:0000313" key="1">
    <source>
        <dbReference type="EMBL" id="KAJ7566173.1"/>
    </source>
</evidence>
<organism evidence="1 2">
    <name type="scientific">Diphasiastrum complanatum</name>
    <name type="common">Issler's clubmoss</name>
    <name type="synonym">Lycopodium complanatum</name>
    <dbReference type="NCBI Taxonomy" id="34168"/>
    <lineage>
        <taxon>Eukaryota</taxon>
        <taxon>Viridiplantae</taxon>
        <taxon>Streptophyta</taxon>
        <taxon>Embryophyta</taxon>
        <taxon>Tracheophyta</taxon>
        <taxon>Lycopodiopsida</taxon>
        <taxon>Lycopodiales</taxon>
        <taxon>Lycopodiaceae</taxon>
        <taxon>Lycopodioideae</taxon>
        <taxon>Diphasiastrum</taxon>
    </lineage>
</organism>
<accession>A0ACC2EHY6</accession>